<dbReference type="EMBL" id="BGZN01000010">
    <property type="protein sequence ID" value="GBR73397.1"/>
    <property type="molecule type" value="Genomic_DNA"/>
</dbReference>
<reference evidence="1 2" key="1">
    <citation type="journal article" date="2019" name="ISME J.">
        <title>Genome analyses of uncultured TG2/ZB3 bacteria in 'Margulisbacteria' specifically attached to ectosymbiotic spirochetes of protists in the termite gut.</title>
        <authorList>
            <person name="Utami Y.D."/>
            <person name="Kuwahara H."/>
            <person name="Igai K."/>
            <person name="Murakami T."/>
            <person name="Sugaya K."/>
            <person name="Morikawa T."/>
            <person name="Nagura Y."/>
            <person name="Yuki M."/>
            <person name="Deevong P."/>
            <person name="Inoue T."/>
            <person name="Kihara K."/>
            <person name="Lo N."/>
            <person name="Yamada A."/>
            <person name="Ohkuma M."/>
            <person name="Hongoh Y."/>
        </authorList>
    </citation>
    <scope>NUCLEOTIDE SEQUENCE [LARGE SCALE GENOMIC DNA]</scope>
    <source>
        <strain evidence="1">NkOx7-01</strain>
    </source>
</reference>
<keyword evidence="2" id="KW-1185">Reference proteome</keyword>
<organism evidence="1 2">
    <name type="scientific">Termititenax aidoneus</name>
    <dbReference type="NCBI Taxonomy" id="2218524"/>
    <lineage>
        <taxon>Bacteria</taxon>
        <taxon>Bacillati</taxon>
        <taxon>Candidatus Margulisiibacteriota</taxon>
        <taxon>Candidatus Termititenacia</taxon>
        <taxon>Candidatus Termititenacales</taxon>
        <taxon>Candidatus Termititenacaceae</taxon>
        <taxon>Candidatus Termititenax</taxon>
    </lineage>
</organism>
<protein>
    <recommendedName>
        <fullName evidence="3">SGNH/GDSL hydrolase family protein</fullName>
    </recommendedName>
</protein>
<dbReference type="AlphaFoldDB" id="A0A388T9S2"/>
<evidence type="ECO:0000313" key="1">
    <source>
        <dbReference type="EMBL" id="GBR73397.1"/>
    </source>
</evidence>
<accession>A0A388T9S2</accession>
<comment type="caution">
    <text evidence="1">The sequence shown here is derived from an EMBL/GenBank/DDBJ whole genome shotgun (WGS) entry which is preliminary data.</text>
</comment>
<sequence length="303" mass="34656">MKKLLLKLMLLFLPFLLFLTILVFWATYSYSYHLAILDKYQMLKNTTSPKLVLVGGSNLAFGIDSQLLEKELQIPVVNTGVSAGFGLGRMLDSVLPFLNSGDILLISPEYSLFSNAWNGDTAACELIFAARQYHLLIHPGYYDFPKDFLKYISDRSSVRFFTQTEPASVDAYTRDGFNQHGDYIKHLNKEAKEFSALGRAGEANKRYINRFFRFVDKISARGVFVLLTYPPFASASFNNSRQLIQELDKLFKAKENLVVISSPSEYFLDESFFYDSPYHLNAAGRKIRTTHLIKDLHKFIDNQ</sequence>
<dbReference type="Proteomes" id="UP000269352">
    <property type="component" value="Unassembled WGS sequence"/>
</dbReference>
<evidence type="ECO:0008006" key="3">
    <source>
        <dbReference type="Google" id="ProtNLM"/>
    </source>
</evidence>
<proteinExistence type="predicted"/>
<dbReference type="SUPFAM" id="SSF52266">
    <property type="entry name" value="SGNH hydrolase"/>
    <property type="match status" value="1"/>
</dbReference>
<evidence type="ECO:0000313" key="2">
    <source>
        <dbReference type="Proteomes" id="UP000269352"/>
    </source>
</evidence>
<gene>
    <name evidence="1" type="ORF">NO1_0787</name>
</gene>
<name>A0A388T9S2_TERA1</name>